<reference evidence="8 9" key="1">
    <citation type="submission" date="2018-03" db="EMBL/GenBank/DDBJ databases">
        <title>Genomic Encyclopedia of Archaeal and Bacterial Type Strains, Phase II (KMG-II): from individual species to whole genera.</title>
        <authorList>
            <person name="Goeker M."/>
        </authorList>
    </citation>
    <scope>NUCLEOTIDE SEQUENCE [LARGE SCALE GENOMIC DNA]</scope>
    <source>
        <strain evidence="8 9">ATCC BAA-1496</strain>
    </source>
</reference>
<dbReference type="RefSeq" id="WP_245889277.1">
    <property type="nucleotide sequence ID" value="NZ_PVTI01000012.1"/>
</dbReference>
<gene>
    <name evidence="8" type="ORF">BCF74_11253</name>
</gene>
<keyword evidence="3 7" id="KW-0812">Transmembrane</keyword>
<dbReference type="EMBL" id="PVTI01000012">
    <property type="protein sequence ID" value="PRY58236.1"/>
    <property type="molecule type" value="Genomic_DNA"/>
</dbReference>
<comment type="similarity">
    <text evidence="2">Belongs to the LemA family.</text>
</comment>
<keyword evidence="4 7" id="KW-1133">Transmembrane helix</keyword>
<sequence length="273" mass="28985">MITGSILIVVIVVVVLLALVGVVVGMYNGLIKLRNIVQESWRQIDVELTRRHDLIGNLVETVKGYAAHERGTLEDVMKARSAAMAPNQSPAQQAESENILSQAMGRLLAVAEAYPDLKANQNFMALQAELTSTEDRIASARRYYNATVRDLNTKVETVPTNFVAGIFGIKQAEYFEAVGEQREAPKVDFGQRDATIPPPSGYSTPQTPQTPPGTQSPATTPAAPETAPTAPGGMPPEAAPQMPPNTPNDPTAPGDVPPGDVPPAPPAPPAPRA</sequence>
<feature type="transmembrane region" description="Helical" evidence="7">
    <location>
        <begin position="6"/>
        <end position="27"/>
    </location>
</feature>
<dbReference type="AlphaFoldDB" id="A0A2T0UK27"/>
<dbReference type="InterPro" id="IPR007156">
    <property type="entry name" value="MamQ_LemA"/>
</dbReference>
<evidence type="ECO:0000313" key="9">
    <source>
        <dbReference type="Proteomes" id="UP000237822"/>
    </source>
</evidence>
<protein>
    <submittedName>
        <fullName evidence="8">LemA protein</fullName>
    </submittedName>
</protein>
<comment type="subcellular location">
    <subcellularLocation>
        <location evidence="1">Membrane</location>
        <topology evidence="1">Single-pass membrane protein</topology>
    </subcellularLocation>
</comment>
<evidence type="ECO:0000256" key="2">
    <source>
        <dbReference type="ARBA" id="ARBA00008854"/>
    </source>
</evidence>
<dbReference type="GO" id="GO:0016020">
    <property type="term" value="C:membrane"/>
    <property type="evidence" value="ECO:0007669"/>
    <property type="project" value="UniProtKB-SubCell"/>
</dbReference>
<dbReference type="Pfam" id="PF04011">
    <property type="entry name" value="LemA"/>
    <property type="match status" value="1"/>
</dbReference>
<comment type="caution">
    <text evidence="8">The sequence shown here is derived from an EMBL/GenBank/DDBJ whole genome shotgun (WGS) entry which is preliminary data.</text>
</comment>
<keyword evidence="9" id="KW-1185">Reference proteome</keyword>
<dbReference type="Proteomes" id="UP000237822">
    <property type="component" value="Unassembled WGS sequence"/>
</dbReference>
<keyword evidence="5 7" id="KW-0472">Membrane</keyword>
<feature type="compositionally biased region" description="Pro residues" evidence="6">
    <location>
        <begin position="233"/>
        <end position="247"/>
    </location>
</feature>
<dbReference type="PANTHER" id="PTHR34478">
    <property type="entry name" value="PROTEIN LEMA"/>
    <property type="match status" value="1"/>
</dbReference>
<proteinExistence type="inferred from homology"/>
<evidence type="ECO:0000313" key="8">
    <source>
        <dbReference type="EMBL" id="PRY58236.1"/>
    </source>
</evidence>
<dbReference type="InterPro" id="IPR023353">
    <property type="entry name" value="LemA-like_dom_sf"/>
</dbReference>
<name>A0A2T0UK27_9MICO</name>
<evidence type="ECO:0000256" key="7">
    <source>
        <dbReference type="SAM" id="Phobius"/>
    </source>
</evidence>
<feature type="compositionally biased region" description="Low complexity" evidence="6">
    <location>
        <begin position="201"/>
        <end position="232"/>
    </location>
</feature>
<accession>A0A2T0UK27</accession>
<dbReference type="Gene3D" id="1.20.1440.20">
    <property type="entry name" value="LemA-like domain"/>
    <property type="match status" value="1"/>
</dbReference>
<evidence type="ECO:0000256" key="1">
    <source>
        <dbReference type="ARBA" id="ARBA00004167"/>
    </source>
</evidence>
<dbReference type="PANTHER" id="PTHR34478:SF2">
    <property type="entry name" value="MEMBRANE PROTEIN"/>
    <property type="match status" value="1"/>
</dbReference>
<evidence type="ECO:0000256" key="5">
    <source>
        <dbReference type="ARBA" id="ARBA00023136"/>
    </source>
</evidence>
<feature type="compositionally biased region" description="Pro residues" evidence="6">
    <location>
        <begin position="255"/>
        <end position="273"/>
    </location>
</feature>
<evidence type="ECO:0000256" key="4">
    <source>
        <dbReference type="ARBA" id="ARBA00022989"/>
    </source>
</evidence>
<feature type="region of interest" description="Disordered" evidence="6">
    <location>
        <begin position="184"/>
        <end position="273"/>
    </location>
</feature>
<evidence type="ECO:0000256" key="6">
    <source>
        <dbReference type="SAM" id="MobiDB-lite"/>
    </source>
</evidence>
<organism evidence="8 9">
    <name type="scientific">Knoellia remsis</name>
    <dbReference type="NCBI Taxonomy" id="407159"/>
    <lineage>
        <taxon>Bacteria</taxon>
        <taxon>Bacillati</taxon>
        <taxon>Actinomycetota</taxon>
        <taxon>Actinomycetes</taxon>
        <taxon>Micrococcales</taxon>
        <taxon>Intrasporangiaceae</taxon>
        <taxon>Knoellia</taxon>
    </lineage>
</organism>
<evidence type="ECO:0000256" key="3">
    <source>
        <dbReference type="ARBA" id="ARBA00022692"/>
    </source>
</evidence>
<dbReference type="SUPFAM" id="SSF140478">
    <property type="entry name" value="LemA-like"/>
    <property type="match status" value="1"/>
</dbReference>